<feature type="region of interest" description="Disordered" evidence="2">
    <location>
        <begin position="305"/>
        <end position="361"/>
    </location>
</feature>
<dbReference type="GO" id="GO:0034657">
    <property type="term" value="C:GID complex"/>
    <property type="evidence" value="ECO:0007669"/>
    <property type="project" value="TreeGrafter"/>
</dbReference>
<dbReference type="AlphaFoldDB" id="A0A166NHK7"/>
<proteinExistence type="inferred from homology"/>
<comment type="similarity">
    <text evidence="1">Belongs to the FYV10 family.</text>
</comment>
<dbReference type="OrthoDB" id="1933455at2759"/>
<organism evidence="4 5">
    <name type="scientific">Athelia psychrophila</name>
    <dbReference type="NCBI Taxonomy" id="1759441"/>
    <lineage>
        <taxon>Eukaryota</taxon>
        <taxon>Fungi</taxon>
        <taxon>Dikarya</taxon>
        <taxon>Basidiomycota</taxon>
        <taxon>Agaricomycotina</taxon>
        <taxon>Agaricomycetes</taxon>
        <taxon>Agaricomycetidae</taxon>
        <taxon>Atheliales</taxon>
        <taxon>Atheliaceae</taxon>
        <taxon>Athelia</taxon>
    </lineage>
</organism>
<dbReference type="CDD" id="cd16659">
    <property type="entry name" value="RING-Ubox_Emp"/>
    <property type="match status" value="1"/>
</dbReference>
<dbReference type="Proteomes" id="UP000076532">
    <property type="component" value="Unassembled WGS sequence"/>
</dbReference>
<dbReference type="STRING" id="436010.A0A166NHK7"/>
<dbReference type="GO" id="GO:0004842">
    <property type="term" value="F:ubiquitin-protein transferase activity"/>
    <property type="evidence" value="ECO:0007669"/>
    <property type="project" value="InterPro"/>
</dbReference>
<protein>
    <recommendedName>
        <fullName evidence="3">CTLH domain-containing protein</fullName>
    </recommendedName>
</protein>
<keyword evidence="5" id="KW-1185">Reference proteome</keyword>
<dbReference type="SMART" id="SM00757">
    <property type="entry name" value="CRA"/>
    <property type="match status" value="1"/>
</dbReference>
<dbReference type="PROSITE" id="PS50897">
    <property type="entry name" value="CTLH"/>
    <property type="match status" value="1"/>
</dbReference>
<evidence type="ECO:0000313" key="5">
    <source>
        <dbReference type="Proteomes" id="UP000076532"/>
    </source>
</evidence>
<feature type="compositionally biased region" description="Low complexity" evidence="2">
    <location>
        <begin position="306"/>
        <end position="332"/>
    </location>
</feature>
<dbReference type="PANTHER" id="PTHR12170">
    <property type="entry name" value="MACROPHAGE ERYTHROBLAST ATTACHER-RELATED"/>
    <property type="match status" value="1"/>
</dbReference>
<accession>A0A166NHK7</accession>
<dbReference type="GO" id="GO:0005634">
    <property type="term" value="C:nucleus"/>
    <property type="evidence" value="ECO:0007669"/>
    <property type="project" value="TreeGrafter"/>
</dbReference>
<sequence>MNLEGTLLFEQPFARVPYENYRKVFRATQRALEKELGAVQSAAAELARRPQAAQSEALAAVDGMILRVEGLKRKLADLHESAGKPTLAVLRARLEHLEHLPALSSSSNNPASSVVFEHWADTRLDRWLVDYALRTGKPRTAASLAADRHIEHLVDIELFTDVRRIEQALARGSCTEALAWCAENKSALRKIKSTLEFSLRLQEYIELARARRTTAAIAYSRKHLVPWQDTHLAEIRTASALLAFKEGTKCGPYRRLYDPARWPALVASFRRAAYSLNALPSEPLLHLALYAGLASLRLPACRAPGSSPDPVVSVPDVDTQRTGSPTPSSGSSNTQDHSHEDAMDDTEPQEPREELRSNPDCPTCDPSLSILAKEVPFSHHVNSTIVCALSGAIMDADNGPLCFPVGGAVYCREALEEMAIQNGGIVTDPRNGESCAFGELRRVFIS</sequence>
<gene>
    <name evidence="4" type="ORF">FIBSPDRAFT_856391</name>
</gene>
<dbReference type="InterPro" id="IPR045098">
    <property type="entry name" value="Fyv10_fam"/>
</dbReference>
<dbReference type="GO" id="GO:0005737">
    <property type="term" value="C:cytoplasm"/>
    <property type="evidence" value="ECO:0007669"/>
    <property type="project" value="TreeGrafter"/>
</dbReference>
<evidence type="ECO:0000256" key="2">
    <source>
        <dbReference type="SAM" id="MobiDB-lite"/>
    </source>
</evidence>
<dbReference type="InterPro" id="IPR006595">
    <property type="entry name" value="CTLH_C"/>
</dbReference>
<dbReference type="InterPro" id="IPR024964">
    <property type="entry name" value="CTLH/CRA"/>
</dbReference>
<dbReference type="GO" id="GO:0043161">
    <property type="term" value="P:proteasome-mediated ubiquitin-dependent protein catabolic process"/>
    <property type="evidence" value="ECO:0007669"/>
    <property type="project" value="InterPro"/>
</dbReference>
<name>A0A166NHK7_9AGAM</name>
<evidence type="ECO:0000313" key="4">
    <source>
        <dbReference type="EMBL" id="KZP25013.1"/>
    </source>
</evidence>
<feature type="domain" description="CTLH" evidence="3">
    <location>
        <begin position="159"/>
        <end position="215"/>
    </location>
</feature>
<evidence type="ECO:0000259" key="3">
    <source>
        <dbReference type="PROSITE" id="PS50897"/>
    </source>
</evidence>
<dbReference type="Pfam" id="PF10607">
    <property type="entry name" value="CTLH"/>
    <property type="match status" value="1"/>
</dbReference>
<dbReference type="PANTHER" id="PTHR12170:SF2">
    <property type="entry name" value="E3 UBIQUITIN-PROTEIN TRANSFERASE MAEA"/>
    <property type="match status" value="1"/>
</dbReference>
<evidence type="ECO:0000256" key="1">
    <source>
        <dbReference type="ARBA" id="ARBA00010615"/>
    </source>
</evidence>
<reference evidence="4 5" key="1">
    <citation type="journal article" date="2016" name="Mol. Biol. Evol.">
        <title>Comparative Genomics of Early-Diverging Mushroom-Forming Fungi Provides Insights into the Origins of Lignocellulose Decay Capabilities.</title>
        <authorList>
            <person name="Nagy L.G."/>
            <person name="Riley R."/>
            <person name="Tritt A."/>
            <person name="Adam C."/>
            <person name="Daum C."/>
            <person name="Floudas D."/>
            <person name="Sun H."/>
            <person name="Yadav J.S."/>
            <person name="Pangilinan J."/>
            <person name="Larsson K.H."/>
            <person name="Matsuura K."/>
            <person name="Barry K."/>
            <person name="Labutti K."/>
            <person name="Kuo R."/>
            <person name="Ohm R.A."/>
            <person name="Bhattacharya S.S."/>
            <person name="Shirouzu T."/>
            <person name="Yoshinaga Y."/>
            <person name="Martin F.M."/>
            <person name="Grigoriev I.V."/>
            <person name="Hibbett D.S."/>
        </authorList>
    </citation>
    <scope>NUCLEOTIDE SEQUENCE [LARGE SCALE GENOMIC DNA]</scope>
    <source>
        <strain evidence="4 5">CBS 109695</strain>
    </source>
</reference>
<dbReference type="EMBL" id="KV417523">
    <property type="protein sequence ID" value="KZP25013.1"/>
    <property type="molecule type" value="Genomic_DNA"/>
</dbReference>
<dbReference type="InterPro" id="IPR013144">
    <property type="entry name" value="CRA_dom"/>
</dbReference>
<dbReference type="SMART" id="SM00668">
    <property type="entry name" value="CTLH"/>
    <property type="match status" value="1"/>
</dbReference>